<evidence type="ECO:0000313" key="1">
    <source>
        <dbReference type="EMBL" id="KAJ8682765.1"/>
    </source>
</evidence>
<evidence type="ECO:0000313" key="2">
    <source>
        <dbReference type="Proteomes" id="UP001239111"/>
    </source>
</evidence>
<dbReference type="Proteomes" id="UP001239111">
    <property type="component" value="Chromosome 1"/>
</dbReference>
<dbReference type="EMBL" id="CM056741">
    <property type="protein sequence ID" value="KAJ8682765.1"/>
    <property type="molecule type" value="Genomic_DNA"/>
</dbReference>
<comment type="caution">
    <text evidence="1">The sequence shown here is derived from an EMBL/GenBank/DDBJ whole genome shotgun (WGS) entry which is preliminary data.</text>
</comment>
<proteinExistence type="predicted"/>
<keyword evidence="2" id="KW-1185">Reference proteome</keyword>
<organism evidence="1 2">
    <name type="scientific">Eretmocerus hayati</name>
    <dbReference type="NCBI Taxonomy" id="131215"/>
    <lineage>
        <taxon>Eukaryota</taxon>
        <taxon>Metazoa</taxon>
        <taxon>Ecdysozoa</taxon>
        <taxon>Arthropoda</taxon>
        <taxon>Hexapoda</taxon>
        <taxon>Insecta</taxon>
        <taxon>Pterygota</taxon>
        <taxon>Neoptera</taxon>
        <taxon>Endopterygota</taxon>
        <taxon>Hymenoptera</taxon>
        <taxon>Apocrita</taxon>
        <taxon>Proctotrupomorpha</taxon>
        <taxon>Chalcidoidea</taxon>
        <taxon>Aphelinidae</taxon>
        <taxon>Aphelininae</taxon>
        <taxon>Eretmocerus</taxon>
    </lineage>
</organism>
<sequence length="504" mass="56719">MPAAAHQQIFFVAVCLLLMLCQAGADPRVELTHDGPVVRGGNITFRAELRNRDGSKPSGSFIYKWKDDAHDGNEYQFQVETSNTTVYYKISCPADKYHVGEYIMEVVVCRWWPLKVFCEEITSKRVSFLITRFLNGNMTIHQTNKTISNTFVSSAETANFSVSIREGDFDFIKTAATSISTYWFIDCQYQNQTHDLKMPFNLTIPKSYHIIEALVVASFNPPPTTVAPTTTSVTPSMKHSDETTTQAISSSTFQAETSMAPPVVSSTISSANLTTLSRNSSLGPLLANTSFPPICNSPVALQKDDIYGYFYREVNVRAPISNLKTDGITWIKPWDELSLTVTCNGTGPFYKCQQIIPGKYNVTGNETCDEPSILETCDFSIKHYFLDSWEYTVLIILSNDLGTERHPVAINISKETRKPQLSVVVVPVTCSLVAVVLIVFGIAYYVQNRARFHVEVADFDFGQRSAEMEYKTFTERLRDSFNNAVRRDERLLRRHSPCYGSMIH</sequence>
<name>A0ACC2PGR1_9HYME</name>
<reference evidence="1" key="1">
    <citation type="submission" date="2023-04" db="EMBL/GenBank/DDBJ databases">
        <title>A chromosome-level genome assembly of the parasitoid wasp Eretmocerus hayati.</title>
        <authorList>
            <person name="Zhong Y."/>
            <person name="Liu S."/>
            <person name="Liu Y."/>
        </authorList>
    </citation>
    <scope>NUCLEOTIDE SEQUENCE</scope>
    <source>
        <strain evidence="1">ZJU_SS_LIU_2023</strain>
    </source>
</reference>
<protein>
    <submittedName>
        <fullName evidence="1">Uncharacterized protein</fullName>
    </submittedName>
</protein>
<gene>
    <name evidence="1" type="ORF">QAD02_018557</name>
</gene>
<accession>A0ACC2PGR1</accession>